<dbReference type="Pfam" id="PF22916">
    <property type="entry name" value="UTP25_NTPase-like"/>
    <property type="match status" value="1"/>
</dbReference>
<dbReference type="GO" id="GO:0000462">
    <property type="term" value="P:maturation of SSU-rRNA from tricistronic rRNA transcript (SSU-rRNA, 5.8S rRNA, LSU-rRNA)"/>
    <property type="evidence" value="ECO:0007669"/>
    <property type="project" value="TreeGrafter"/>
</dbReference>
<dbReference type="STRING" id="215250.A0A316YE91"/>
<dbReference type="GO" id="GO:0034511">
    <property type="term" value="F:U3 snoRNA binding"/>
    <property type="evidence" value="ECO:0007669"/>
    <property type="project" value="InterPro"/>
</dbReference>
<reference evidence="11" key="1">
    <citation type="journal article" date="2018" name="Mol. Biol. Evol.">
        <title>Broad Genomic Sampling Reveals a Smut Pathogenic Ancestry of the Fungal Clade Ustilaginomycotina.</title>
        <authorList>
            <person name="Kijpornyongpan T."/>
            <person name="Mondo S.J."/>
            <person name="Barry K."/>
            <person name="Sandor L."/>
            <person name="Lee J."/>
            <person name="Lipzen A."/>
            <person name="Pangilinan J."/>
            <person name="LaButti K."/>
            <person name="Hainaut M."/>
            <person name="Henrissat B."/>
            <person name="Grigoriev I.V."/>
            <person name="Spatafora J.W."/>
            <person name="Aime M.C."/>
        </authorList>
    </citation>
    <scope>NUCLEOTIDE SEQUENCE [LARGE SCALE GENOMIC DNA]</scope>
    <source>
        <strain evidence="11">MCA 4198</strain>
    </source>
</reference>
<dbReference type="SUPFAM" id="SSF52540">
    <property type="entry name" value="P-loop containing nucleoside triphosphate hydrolases"/>
    <property type="match status" value="1"/>
</dbReference>
<comment type="subcellular location">
    <subcellularLocation>
        <location evidence="2 7">Nucleus</location>
        <location evidence="2 7">Nucleolus</location>
    </subcellularLocation>
</comment>
<comment type="similarity">
    <text evidence="3 7">Belongs to the UTP25 family.</text>
</comment>
<evidence type="ECO:0000256" key="7">
    <source>
        <dbReference type="RuleBase" id="RU365070"/>
    </source>
</evidence>
<feature type="domain" description="UTP25 NTP hydrolase-like" evidence="10">
    <location>
        <begin position="200"/>
        <end position="465"/>
    </location>
</feature>
<dbReference type="PANTHER" id="PTHR12933:SF0">
    <property type="entry name" value="U3 SMALL NUCLEOLAR RNA-ASSOCIATED PROTEIN 25 HOMOLOG"/>
    <property type="match status" value="1"/>
</dbReference>
<keyword evidence="7" id="KW-0698">rRNA processing</keyword>
<dbReference type="Pfam" id="PF06862">
    <property type="entry name" value="Utp25_C"/>
    <property type="match status" value="1"/>
</dbReference>
<comment type="function">
    <text evidence="1 7">DEAD-box RNA helicase-like protein required for pre-18S rRNA processing, specifically at sites A0, A1, and A2.</text>
</comment>
<comment type="subunit">
    <text evidence="7">Component of the ribosomal small subunit (SSU) processome composed of at least 40 protein subunits and snoRNA U3.</text>
</comment>
<keyword evidence="7" id="KW-0690">Ribosome biogenesis</keyword>
<evidence type="ECO:0000256" key="2">
    <source>
        <dbReference type="ARBA" id="ARBA00004604"/>
    </source>
</evidence>
<evidence type="ECO:0000256" key="8">
    <source>
        <dbReference type="SAM" id="MobiDB-lite"/>
    </source>
</evidence>
<evidence type="ECO:0000313" key="12">
    <source>
        <dbReference type="Proteomes" id="UP000245768"/>
    </source>
</evidence>
<dbReference type="OrthoDB" id="10264378at2759"/>
<keyword evidence="5 7" id="KW-0539">Nucleus</keyword>
<dbReference type="InterPro" id="IPR010678">
    <property type="entry name" value="UTP25"/>
</dbReference>
<sequence>MAFDPVTTKLMTLLNVSTARPDKRKRLAGSNTAGVAINNNYQAVTARAADAVRQAEGPSSFKKKKAERQAVDLGETSVVGEIQGDLEAAQESDSESEEQQGGAEIDAFDYHFASEGPSTLSELAKVASSSSSGSLDWASSTSNVQGLGPVSVEELQSVAAVRPKVVPTKPHAKVLEAYNATTEREGRAKRAGFVKELGSYRDVLDTRSSIVEDKDETRRAVALHSMSHIVKNRRRILRNNERLAKAASSGQSLQRDVRDQGFTRPKVLILAPLRNSALAWMSILSSLSTCPQIENNSRFRSEYSLPAGAVDKLTQPGAQEKYAKDHIETFKGNIDDSFRVGAKLTRKSWKLFSNFYESDVIVASPLGLRLAIEGGERDSDFLSSIEILIVDQMDVMTMQNWDHVQFCLSKLNAIPKKAHDTDFSRVKQWYLDEQARFFRQTILLSAYDAPEFRQVYRSLTNLDGKLRTVASGSEEEKGVLSQVRKGLRQSFTRFDCANANLEPDLRLQTFLQRTLPYLQKSAQSSSHTLIFVPSYFDYMRLIDALRRRREQPATSSGELSYTSLSEYSSGKEISKAREAFFSGKKRLLIVTERFHFYRRYVLRGARTVVFYGLPDHKQFWTELLEFPFVRGLGRDEEGEDEEPETDPTDVNVLALFSRYDFLRLERIVGGEMARKMCSAEETKTTWRFA</sequence>
<dbReference type="InterPro" id="IPR053939">
    <property type="entry name" value="UTP25_C"/>
</dbReference>
<dbReference type="InParanoid" id="A0A316YE91"/>
<dbReference type="PANTHER" id="PTHR12933">
    <property type="entry name" value="ORF PROTEIN-RELATED"/>
    <property type="match status" value="1"/>
</dbReference>
<dbReference type="AlphaFoldDB" id="A0A316YE91"/>
<gene>
    <name evidence="11" type="ORF">FA10DRAFT_269035</name>
</gene>
<dbReference type="GO" id="GO:0032040">
    <property type="term" value="C:small-subunit processome"/>
    <property type="evidence" value="ECO:0007669"/>
    <property type="project" value="TreeGrafter"/>
</dbReference>
<feature type="region of interest" description="Disordered" evidence="8">
    <location>
        <begin position="53"/>
        <end position="75"/>
    </location>
</feature>
<evidence type="ECO:0000259" key="10">
    <source>
        <dbReference type="Pfam" id="PF22916"/>
    </source>
</evidence>
<evidence type="ECO:0000256" key="6">
    <source>
        <dbReference type="ARBA" id="ARBA00023274"/>
    </source>
</evidence>
<proteinExistence type="inferred from homology"/>
<evidence type="ECO:0000259" key="9">
    <source>
        <dbReference type="Pfam" id="PF06862"/>
    </source>
</evidence>
<keyword evidence="6 7" id="KW-0687">Ribonucleoprotein</keyword>
<dbReference type="EMBL" id="KZ819639">
    <property type="protein sequence ID" value="PWN87727.1"/>
    <property type="molecule type" value="Genomic_DNA"/>
</dbReference>
<dbReference type="InterPro" id="IPR027417">
    <property type="entry name" value="P-loop_NTPase"/>
</dbReference>
<keyword evidence="12" id="KW-1185">Reference proteome</keyword>
<feature type="domain" description="UTP25 C-terminal" evidence="9">
    <location>
        <begin position="480"/>
        <end position="682"/>
    </location>
</feature>
<dbReference type="Gene3D" id="3.40.50.300">
    <property type="entry name" value="P-loop containing nucleotide triphosphate hydrolases"/>
    <property type="match status" value="1"/>
</dbReference>
<dbReference type="InterPro" id="IPR053940">
    <property type="entry name" value="UTP25_NTPase-like"/>
</dbReference>
<dbReference type="FunCoup" id="A0A316YE91">
    <property type="interactions" value="675"/>
</dbReference>
<dbReference type="Proteomes" id="UP000245768">
    <property type="component" value="Unassembled WGS sequence"/>
</dbReference>
<dbReference type="GO" id="GO:0019843">
    <property type="term" value="F:rRNA binding"/>
    <property type="evidence" value="ECO:0007669"/>
    <property type="project" value="TreeGrafter"/>
</dbReference>
<evidence type="ECO:0000256" key="1">
    <source>
        <dbReference type="ARBA" id="ARBA00002883"/>
    </source>
</evidence>
<protein>
    <recommendedName>
        <fullName evidence="4 7">U3 small nucleolar RNA-associated protein 25</fullName>
        <shortName evidence="7">U3 snoRNA-associated protein 25</shortName>
    </recommendedName>
</protein>
<name>A0A316YE91_9BASI</name>
<dbReference type="RefSeq" id="XP_025374925.1">
    <property type="nucleotide sequence ID" value="XM_025522581.1"/>
</dbReference>
<evidence type="ECO:0000256" key="5">
    <source>
        <dbReference type="ARBA" id="ARBA00023242"/>
    </source>
</evidence>
<organism evidence="11 12">
    <name type="scientific">Acaromyces ingoldii</name>
    <dbReference type="NCBI Taxonomy" id="215250"/>
    <lineage>
        <taxon>Eukaryota</taxon>
        <taxon>Fungi</taxon>
        <taxon>Dikarya</taxon>
        <taxon>Basidiomycota</taxon>
        <taxon>Ustilaginomycotina</taxon>
        <taxon>Exobasidiomycetes</taxon>
        <taxon>Exobasidiales</taxon>
        <taxon>Cryptobasidiaceae</taxon>
        <taxon>Acaromyces</taxon>
    </lineage>
</organism>
<evidence type="ECO:0000256" key="4">
    <source>
        <dbReference type="ARBA" id="ARBA00015422"/>
    </source>
</evidence>
<accession>A0A316YE91</accession>
<dbReference type="GeneID" id="37044497"/>
<evidence type="ECO:0000313" key="11">
    <source>
        <dbReference type="EMBL" id="PWN87727.1"/>
    </source>
</evidence>
<evidence type="ECO:0000256" key="3">
    <source>
        <dbReference type="ARBA" id="ARBA00009223"/>
    </source>
</evidence>